<keyword evidence="9" id="KW-0238">DNA-binding</keyword>
<evidence type="ECO:0000256" key="1">
    <source>
        <dbReference type="ARBA" id="ARBA00004123"/>
    </source>
</evidence>
<feature type="compositionally biased region" description="Basic and acidic residues" evidence="13">
    <location>
        <begin position="681"/>
        <end position="695"/>
    </location>
</feature>
<feature type="binding site" evidence="12">
    <location>
        <position position="100"/>
    </location>
    <ligand>
        <name>ATP</name>
        <dbReference type="ChEBI" id="CHEBI:30616"/>
    </ligand>
</feature>
<dbReference type="InterPro" id="IPR004827">
    <property type="entry name" value="bZIP"/>
</dbReference>
<dbReference type="CDD" id="cd14702">
    <property type="entry name" value="bZIP_plant_GBF1"/>
    <property type="match status" value="1"/>
</dbReference>
<feature type="compositionally biased region" description="Low complexity" evidence="13">
    <location>
        <begin position="545"/>
        <end position="570"/>
    </location>
</feature>
<keyword evidence="3" id="KW-0723">Serine/threonine-protein kinase</keyword>
<dbReference type="InterPro" id="IPR045314">
    <property type="entry name" value="bZIP_plant_GBF1"/>
</dbReference>
<evidence type="ECO:0000256" key="8">
    <source>
        <dbReference type="ARBA" id="ARBA00023015"/>
    </source>
</evidence>
<dbReference type="CDD" id="cd13999">
    <property type="entry name" value="STKc_MAP3K-like"/>
    <property type="match status" value="1"/>
</dbReference>
<evidence type="ECO:0000256" key="12">
    <source>
        <dbReference type="PROSITE-ProRule" id="PRU10141"/>
    </source>
</evidence>
<evidence type="ECO:0000259" key="14">
    <source>
        <dbReference type="PROSITE" id="PS50011"/>
    </source>
</evidence>
<keyword evidence="7 12" id="KW-0067">ATP-binding</keyword>
<organism evidence="16 17">
    <name type="scientific">Hibiscus sabdariffa</name>
    <name type="common">roselle</name>
    <dbReference type="NCBI Taxonomy" id="183260"/>
    <lineage>
        <taxon>Eukaryota</taxon>
        <taxon>Viridiplantae</taxon>
        <taxon>Streptophyta</taxon>
        <taxon>Embryophyta</taxon>
        <taxon>Tracheophyta</taxon>
        <taxon>Spermatophyta</taxon>
        <taxon>Magnoliopsida</taxon>
        <taxon>eudicotyledons</taxon>
        <taxon>Gunneridae</taxon>
        <taxon>Pentapetalae</taxon>
        <taxon>rosids</taxon>
        <taxon>malvids</taxon>
        <taxon>Malvales</taxon>
        <taxon>Malvaceae</taxon>
        <taxon>Malvoideae</taxon>
        <taxon>Hibiscus</taxon>
    </lineage>
</organism>
<evidence type="ECO:0000313" key="17">
    <source>
        <dbReference type="Proteomes" id="UP001472677"/>
    </source>
</evidence>
<evidence type="ECO:0000256" key="4">
    <source>
        <dbReference type="ARBA" id="ARBA00022679"/>
    </source>
</evidence>
<keyword evidence="6" id="KW-0418">Kinase</keyword>
<dbReference type="InterPro" id="IPR046347">
    <property type="entry name" value="bZIP_sf"/>
</dbReference>
<evidence type="ECO:0000256" key="5">
    <source>
        <dbReference type="ARBA" id="ARBA00022741"/>
    </source>
</evidence>
<keyword evidence="4" id="KW-0808">Transferase</keyword>
<evidence type="ECO:0000256" key="10">
    <source>
        <dbReference type="ARBA" id="ARBA00023163"/>
    </source>
</evidence>
<dbReference type="InterPro" id="IPR008271">
    <property type="entry name" value="Ser/Thr_kinase_AS"/>
</dbReference>
<dbReference type="SMART" id="SM00338">
    <property type="entry name" value="BRLZ"/>
    <property type="match status" value="1"/>
</dbReference>
<feature type="domain" description="BZIP" evidence="15">
    <location>
        <begin position="672"/>
        <end position="735"/>
    </location>
</feature>
<dbReference type="PROSITE" id="PS50011">
    <property type="entry name" value="PROTEIN_KINASE_DOM"/>
    <property type="match status" value="1"/>
</dbReference>
<feature type="domain" description="Protein kinase" evidence="14">
    <location>
        <begin position="73"/>
        <end position="335"/>
    </location>
</feature>
<keyword evidence="10" id="KW-0804">Transcription</keyword>
<evidence type="ECO:0000256" key="7">
    <source>
        <dbReference type="ARBA" id="ARBA00022840"/>
    </source>
</evidence>
<dbReference type="InterPro" id="IPR012900">
    <property type="entry name" value="MFMR"/>
</dbReference>
<name>A0ABR2FS21_9ROSI</name>
<comment type="similarity">
    <text evidence="2">Belongs to the bZIP family.</text>
</comment>
<dbReference type="InterPro" id="IPR011009">
    <property type="entry name" value="Kinase-like_dom_sf"/>
</dbReference>
<dbReference type="PROSITE" id="PS00036">
    <property type="entry name" value="BZIP_BASIC"/>
    <property type="match status" value="1"/>
</dbReference>
<feature type="compositionally biased region" description="Acidic residues" evidence="13">
    <location>
        <begin position="571"/>
        <end position="580"/>
    </location>
</feature>
<dbReference type="InterPro" id="IPR017441">
    <property type="entry name" value="Protein_kinase_ATP_BS"/>
</dbReference>
<dbReference type="Pfam" id="PF07777">
    <property type="entry name" value="MFMR"/>
    <property type="match status" value="1"/>
</dbReference>
<dbReference type="Pfam" id="PF00170">
    <property type="entry name" value="bZIP_1"/>
    <property type="match status" value="1"/>
</dbReference>
<dbReference type="Pfam" id="PF07714">
    <property type="entry name" value="PK_Tyr_Ser-Thr"/>
    <property type="match status" value="1"/>
</dbReference>
<dbReference type="PRINTS" id="PR00109">
    <property type="entry name" value="TYRKINASE"/>
</dbReference>
<keyword evidence="17" id="KW-1185">Reference proteome</keyword>
<dbReference type="Gene3D" id="1.20.5.170">
    <property type="match status" value="1"/>
</dbReference>
<dbReference type="Proteomes" id="UP001472677">
    <property type="component" value="Unassembled WGS sequence"/>
</dbReference>
<evidence type="ECO:0000256" key="11">
    <source>
        <dbReference type="ARBA" id="ARBA00023242"/>
    </source>
</evidence>
<comment type="caution">
    <text evidence="16">The sequence shown here is derived from an EMBL/GenBank/DDBJ whole genome shotgun (WGS) entry which is preliminary data.</text>
</comment>
<feature type="region of interest" description="Disordered" evidence="13">
    <location>
        <begin position="512"/>
        <end position="594"/>
    </location>
</feature>
<comment type="subcellular location">
    <subcellularLocation>
        <location evidence="1">Nucleus</location>
    </subcellularLocation>
</comment>
<dbReference type="InterPro" id="IPR001245">
    <property type="entry name" value="Ser-Thr/Tyr_kinase_cat_dom"/>
</dbReference>
<evidence type="ECO:0000256" key="9">
    <source>
        <dbReference type="ARBA" id="ARBA00023125"/>
    </source>
</evidence>
<evidence type="ECO:0000256" key="13">
    <source>
        <dbReference type="SAM" id="MobiDB-lite"/>
    </source>
</evidence>
<feature type="region of interest" description="Disordered" evidence="13">
    <location>
        <begin position="670"/>
        <end position="695"/>
    </location>
</feature>
<dbReference type="InterPro" id="IPR044827">
    <property type="entry name" value="GBF-like"/>
</dbReference>
<evidence type="ECO:0000256" key="3">
    <source>
        <dbReference type="ARBA" id="ARBA00022527"/>
    </source>
</evidence>
<dbReference type="SMART" id="SM00220">
    <property type="entry name" value="S_TKc"/>
    <property type="match status" value="1"/>
</dbReference>
<evidence type="ECO:0000259" key="15">
    <source>
        <dbReference type="PROSITE" id="PS50217"/>
    </source>
</evidence>
<dbReference type="SUPFAM" id="SSF56112">
    <property type="entry name" value="Protein kinase-like (PK-like)"/>
    <property type="match status" value="1"/>
</dbReference>
<evidence type="ECO:0000256" key="6">
    <source>
        <dbReference type="ARBA" id="ARBA00022777"/>
    </source>
</evidence>
<evidence type="ECO:0000313" key="16">
    <source>
        <dbReference type="EMBL" id="KAK8587049.1"/>
    </source>
</evidence>
<reference evidence="16 17" key="1">
    <citation type="journal article" date="2024" name="G3 (Bethesda)">
        <title>Genome assembly of Hibiscus sabdariffa L. provides insights into metabolisms of medicinal natural products.</title>
        <authorList>
            <person name="Kim T."/>
        </authorList>
    </citation>
    <scope>NUCLEOTIDE SEQUENCE [LARGE SCALE GENOMIC DNA]</scope>
    <source>
        <strain evidence="16">TK-2024</strain>
        <tissue evidence="16">Old leaves</tissue>
    </source>
</reference>
<dbReference type="PROSITE" id="PS00107">
    <property type="entry name" value="PROTEIN_KINASE_ATP"/>
    <property type="match status" value="1"/>
</dbReference>
<dbReference type="Gene3D" id="1.10.510.10">
    <property type="entry name" value="Transferase(Phosphotransferase) domain 1"/>
    <property type="match status" value="1"/>
</dbReference>
<keyword evidence="11" id="KW-0539">Nucleus</keyword>
<evidence type="ECO:0000256" key="2">
    <source>
        <dbReference type="ARBA" id="ARBA00007163"/>
    </source>
</evidence>
<gene>
    <name evidence="16" type="ORF">V6N12_021564</name>
</gene>
<dbReference type="PROSITE" id="PS00108">
    <property type="entry name" value="PROTEIN_KINASE_ST"/>
    <property type="match status" value="1"/>
</dbReference>
<dbReference type="PROSITE" id="PS50217">
    <property type="entry name" value="BZIP"/>
    <property type="match status" value="1"/>
</dbReference>
<dbReference type="InterPro" id="IPR000719">
    <property type="entry name" value="Prot_kinase_dom"/>
</dbReference>
<proteinExistence type="inferred from homology"/>
<keyword evidence="8" id="KW-0805">Transcription regulation</keyword>
<dbReference type="PANTHER" id="PTHR45967">
    <property type="entry name" value="G-BOX-BINDING FACTOR 3-RELATED"/>
    <property type="match status" value="1"/>
</dbReference>
<protein>
    <submittedName>
        <fullName evidence="16">Uncharacterized protein</fullName>
    </submittedName>
</protein>
<dbReference type="PANTHER" id="PTHR45967:SF20">
    <property type="entry name" value="G-BOX-BINDING FACTOR 1"/>
    <property type="match status" value="1"/>
</dbReference>
<sequence>MQQENYKKEASAMDRGERNELELSLPHPLRYVGDTFCRLTSMYSHDVEDEEVDSDNSFVFQIDESLLIDPRLVLLHKMIGEGSYSTVHEGFYESKPVAVKVIQPSNPSAVICEHKEKFQREVLLLSRTNHENVVQFIGASVEPTMMIVTELMKGDTLQRHLWSVRPKRLELKHSLGLALDISRAMEYLHANGIIHRDLKPSNLLLTEDKMHVKLADFGLAREEVMGGMTCEAGTYRWMAPELYSRDPLPIGAKKHYDHKVDVYSFSIVLWELLTNKAPFKGRDNVIVAYAAANNERPSVEGLPTEIASLLQSCWAEDPKVRPEFKEISVYLTSFLHRCCSAETTPPKMVEIDRSGSHAKEECIDPDPNPGHVTNKVPVRYDCFLFLILRRQIKCIIKVITICKFDSKFAEIKKITIVIMGIEEVSTTSKPSKPTASTQEMPKTPAYPDWSSPMQAYYGAGATPPPFFTSTVASPAPHPYMWGGQHPLMPPYGTPVPYPVIYPPGGVYAHPNMAMAPSSAQNNGDHEVKSADEKDRGATKKSKGTSASNGKESGKAASGSGKDAGSQSGDSGSEDTSDGSEENNQQEPAAGKKGSFKQMLADANTQSNNAGALVPGKPVVSVPGTTLNIGMDIWSGSPSAAGAAKMRPNASGAVTAVAPGVVMPDQWVQDERELKRQKRKQSNRESARRSRLRKQAECEELQARVESLANENCTLRGELKKLSDECEKLVSENNSIKEELSKICEADTDAKLEQEKPCSTVET</sequence>
<keyword evidence="5 12" id="KW-0547">Nucleotide-binding</keyword>
<dbReference type="SUPFAM" id="SSF57959">
    <property type="entry name" value="Leucine zipper domain"/>
    <property type="match status" value="1"/>
</dbReference>
<dbReference type="EMBL" id="JBBPBM010000004">
    <property type="protein sequence ID" value="KAK8587049.1"/>
    <property type="molecule type" value="Genomic_DNA"/>
</dbReference>
<feature type="compositionally biased region" description="Basic and acidic residues" evidence="13">
    <location>
        <begin position="523"/>
        <end position="537"/>
    </location>
</feature>
<accession>A0ABR2FS21</accession>